<dbReference type="InterPro" id="IPR008271">
    <property type="entry name" value="Ser/Thr_kinase_AS"/>
</dbReference>
<feature type="domain" description="Aminoglycoside phosphotransferase" evidence="1">
    <location>
        <begin position="41"/>
        <end position="287"/>
    </location>
</feature>
<evidence type="ECO:0000259" key="1">
    <source>
        <dbReference type="Pfam" id="PF01636"/>
    </source>
</evidence>
<dbReference type="PANTHER" id="PTHR47829:SF1">
    <property type="entry name" value="HAD FAMILY PHOSPHATASE"/>
    <property type="match status" value="1"/>
</dbReference>
<accession>A0A1Y2IZI3</accession>
<dbReference type="AlphaFoldDB" id="A0A1Y2IZI3"/>
<dbReference type="PANTHER" id="PTHR47829">
    <property type="entry name" value="HYDROLASE, PUTATIVE (AFU_ORTHOLOGUE AFUA_1G12880)-RELATED"/>
    <property type="match status" value="1"/>
</dbReference>
<dbReference type="InterPro" id="IPR052898">
    <property type="entry name" value="ACAD10-like"/>
</dbReference>
<name>A0A1Y2IZI3_TRAC3</name>
<dbReference type="SUPFAM" id="SSF56112">
    <property type="entry name" value="Protein kinase-like (PK-like)"/>
    <property type="match status" value="1"/>
</dbReference>
<dbReference type="InterPro" id="IPR041726">
    <property type="entry name" value="ACAD10_11_N"/>
</dbReference>
<dbReference type="Pfam" id="PF01636">
    <property type="entry name" value="APH"/>
    <property type="match status" value="1"/>
</dbReference>
<dbReference type="EMBL" id="KZ084093">
    <property type="protein sequence ID" value="OSD05362.1"/>
    <property type="molecule type" value="Genomic_DNA"/>
</dbReference>
<dbReference type="CDD" id="cd05154">
    <property type="entry name" value="ACAD10_11_N-like"/>
    <property type="match status" value="1"/>
</dbReference>
<evidence type="ECO:0000313" key="2">
    <source>
        <dbReference type="EMBL" id="OSD05362.1"/>
    </source>
</evidence>
<keyword evidence="2" id="KW-0418">Kinase</keyword>
<dbReference type="Proteomes" id="UP000193067">
    <property type="component" value="Unassembled WGS sequence"/>
</dbReference>
<dbReference type="Gene3D" id="3.90.1200.10">
    <property type="match status" value="1"/>
</dbReference>
<dbReference type="InterPro" id="IPR011009">
    <property type="entry name" value="Kinase-like_dom_sf"/>
</dbReference>
<protein>
    <submittedName>
        <fullName evidence="2">Kinase-like protein</fullName>
    </submittedName>
</protein>
<dbReference type="GO" id="GO:0004672">
    <property type="term" value="F:protein kinase activity"/>
    <property type="evidence" value="ECO:0007669"/>
    <property type="project" value="InterPro"/>
</dbReference>
<organism evidence="2 3">
    <name type="scientific">Trametes coccinea (strain BRFM310)</name>
    <name type="common">Pycnoporus coccineus</name>
    <dbReference type="NCBI Taxonomy" id="1353009"/>
    <lineage>
        <taxon>Eukaryota</taxon>
        <taxon>Fungi</taxon>
        <taxon>Dikarya</taxon>
        <taxon>Basidiomycota</taxon>
        <taxon>Agaricomycotina</taxon>
        <taxon>Agaricomycetes</taxon>
        <taxon>Polyporales</taxon>
        <taxon>Polyporaceae</taxon>
        <taxon>Trametes</taxon>
    </lineage>
</organism>
<keyword evidence="3" id="KW-1185">Reference proteome</keyword>
<dbReference type="STRING" id="1353009.A0A1Y2IZI3"/>
<evidence type="ECO:0000313" key="3">
    <source>
        <dbReference type="Proteomes" id="UP000193067"/>
    </source>
</evidence>
<reference evidence="2 3" key="1">
    <citation type="journal article" date="2015" name="Biotechnol. Biofuels">
        <title>Enhanced degradation of softwood versus hardwood by the white-rot fungus Pycnoporus coccineus.</title>
        <authorList>
            <person name="Couturier M."/>
            <person name="Navarro D."/>
            <person name="Chevret D."/>
            <person name="Henrissat B."/>
            <person name="Piumi F."/>
            <person name="Ruiz-Duenas F.J."/>
            <person name="Martinez A.T."/>
            <person name="Grigoriev I.V."/>
            <person name="Riley R."/>
            <person name="Lipzen A."/>
            <person name="Berrin J.G."/>
            <person name="Master E.R."/>
            <person name="Rosso M.N."/>
        </authorList>
    </citation>
    <scope>NUCLEOTIDE SEQUENCE [LARGE SCALE GENOMIC DNA]</scope>
    <source>
        <strain evidence="2 3">BRFM310</strain>
    </source>
</reference>
<proteinExistence type="predicted"/>
<dbReference type="PROSITE" id="PS00108">
    <property type="entry name" value="PROTEIN_KINASE_ST"/>
    <property type="match status" value="1"/>
</dbReference>
<keyword evidence="2" id="KW-0808">Transferase</keyword>
<dbReference type="InterPro" id="IPR002575">
    <property type="entry name" value="Aminoglycoside_PTrfase"/>
</dbReference>
<gene>
    <name evidence="2" type="ORF">PYCCODRAFT_1432525</name>
</gene>
<dbReference type="Gene3D" id="3.30.200.20">
    <property type="entry name" value="Phosphorylase Kinase, domain 1"/>
    <property type="match status" value="1"/>
</dbReference>
<sequence>MSSRVKRTGGEYGEMRASIDVTRLNAYCKAGVPAIETPVVVKQFKSGLSNPTYLITDARSARFVLRKKPSGTLLSKTAHQIEREYAVLRALHAYNISSSATAEKRIPIPEPIALCEDTHVIGTPFYIMQYIEGRIFTDPYMPGLSLQDQRECWLDAVRILGKLALLDPTELGLSNLAPAIPYFPRQIKSLARIAQVQASAVDMETGEPTGQIPLFEEMIGWYKANLPDERKMGLRLVHGDYKLDNLVYHPTENRVIGLLDWELCTLGSPLADFGNLIVPWSIPKGTFPKGITITAEFKDNLGETPISLVELEREYCLVTRQPYPMPEMVFARSWMLFRSAVVMQGVAARYARRQASSDKANLYKQNFPSIGLLAHRTVVEAGMFDSKVKL</sequence>
<dbReference type="OrthoDB" id="191037at2759"/>